<protein>
    <recommendedName>
        <fullName evidence="4">DUF2269 domain-containing protein</fullName>
    </recommendedName>
</protein>
<reference evidence="2 3" key="1">
    <citation type="submission" date="2019-02" db="EMBL/GenBank/DDBJ databases">
        <title>Sequencing the genomes of 1000 actinobacteria strains.</title>
        <authorList>
            <person name="Klenk H.-P."/>
        </authorList>
    </citation>
    <scope>NUCLEOTIDE SEQUENCE [LARGE SCALE GENOMIC DNA]</scope>
    <source>
        <strain evidence="2 3">DSM 44509</strain>
    </source>
</reference>
<keyword evidence="3" id="KW-1185">Reference proteome</keyword>
<dbReference type="Proteomes" id="UP000292507">
    <property type="component" value="Unassembled WGS sequence"/>
</dbReference>
<dbReference type="RefSeq" id="WP_104528836.1">
    <property type="nucleotide sequence ID" value="NZ_POQT01000018.1"/>
</dbReference>
<dbReference type="AlphaFoldDB" id="A0A4Q7YBT7"/>
<keyword evidence="1" id="KW-1133">Transmembrane helix</keyword>
<accession>A0A4Q7YBT7</accession>
<name>A0A4Q7YBT7_9ACTN</name>
<dbReference type="EMBL" id="SHKV01000001">
    <property type="protein sequence ID" value="RZU33913.1"/>
    <property type="molecule type" value="Genomic_DNA"/>
</dbReference>
<evidence type="ECO:0000313" key="3">
    <source>
        <dbReference type="Proteomes" id="UP000292507"/>
    </source>
</evidence>
<gene>
    <name evidence="2" type="ORF">BKA19_3654</name>
</gene>
<feature type="transmembrane region" description="Helical" evidence="1">
    <location>
        <begin position="85"/>
        <end position="105"/>
    </location>
</feature>
<keyword evidence="1" id="KW-0812">Transmembrane</keyword>
<evidence type="ECO:0008006" key="4">
    <source>
        <dbReference type="Google" id="ProtNLM"/>
    </source>
</evidence>
<proteinExistence type="predicted"/>
<feature type="transmembrane region" description="Helical" evidence="1">
    <location>
        <begin position="55"/>
        <end position="73"/>
    </location>
</feature>
<evidence type="ECO:0000256" key="1">
    <source>
        <dbReference type="SAM" id="Phobius"/>
    </source>
</evidence>
<evidence type="ECO:0000313" key="2">
    <source>
        <dbReference type="EMBL" id="RZU33913.1"/>
    </source>
</evidence>
<organism evidence="2 3">
    <name type="scientific">Blastococcus saxobsidens</name>
    <dbReference type="NCBI Taxonomy" id="138336"/>
    <lineage>
        <taxon>Bacteria</taxon>
        <taxon>Bacillati</taxon>
        <taxon>Actinomycetota</taxon>
        <taxon>Actinomycetes</taxon>
        <taxon>Geodermatophilales</taxon>
        <taxon>Geodermatophilaceae</taxon>
        <taxon>Blastococcus</taxon>
    </lineage>
</organism>
<sequence length="171" mass="17861">MTAPPVVRKATLTLHVTSSVGWLGAVVVAVALSAVVAGSSDAQLVRAGYLVLDRIGWWVLVPLAVASLVSGVLQSLLTPWGLVRHWWVVVKLVLTVLATGVLLLYTGTLGRLAATARIADGSAVPLSSSPLVHSLGALVVLLGAVVLSVHKPRGLTRYGWRMQQAGRAPRA</sequence>
<keyword evidence="1" id="KW-0472">Membrane</keyword>
<comment type="caution">
    <text evidence="2">The sequence shown here is derived from an EMBL/GenBank/DDBJ whole genome shotgun (WGS) entry which is preliminary data.</text>
</comment>
<feature type="transmembrane region" description="Helical" evidence="1">
    <location>
        <begin position="131"/>
        <end position="149"/>
    </location>
</feature>
<feature type="transmembrane region" description="Helical" evidence="1">
    <location>
        <begin position="12"/>
        <end position="35"/>
    </location>
</feature>